<dbReference type="Proteomes" id="UP000286701">
    <property type="component" value="Unassembled WGS sequence"/>
</dbReference>
<keyword evidence="1" id="KW-0472">Membrane</keyword>
<dbReference type="AlphaFoldDB" id="A0A3S3XAH0"/>
<feature type="transmembrane region" description="Helical" evidence="1">
    <location>
        <begin position="91"/>
        <end position="111"/>
    </location>
</feature>
<dbReference type="OrthoDB" id="795121at2"/>
<organism evidence="2 3">
    <name type="scientific">Mucilaginibacter gilvus</name>
    <dbReference type="NCBI Taxonomy" id="2305909"/>
    <lineage>
        <taxon>Bacteria</taxon>
        <taxon>Pseudomonadati</taxon>
        <taxon>Bacteroidota</taxon>
        <taxon>Sphingobacteriia</taxon>
        <taxon>Sphingobacteriales</taxon>
        <taxon>Sphingobacteriaceae</taxon>
        <taxon>Mucilaginibacter</taxon>
    </lineage>
</organism>
<dbReference type="Pfam" id="PF11188">
    <property type="entry name" value="DUF2975"/>
    <property type="match status" value="1"/>
</dbReference>
<keyword evidence="1" id="KW-1133">Transmembrane helix</keyword>
<keyword evidence="3" id="KW-1185">Reference proteome</keyword>
<proteinExistence type="predicted"/>
<comment type="caution">
    <text evidence="2">The sequence shown here is derived from an EMBL/GenBank/DDBJ whole genome shotgun (WGS) entry which is preliminary data.</text>
</comment>
<dbReference type="InterPro" id="IPR021354">
    <property type="entry name" value="DUF2975"/>
</dbReference>
<name>A0A3S3XAH0_9SPHI</name>
<evidence type="ECO:0000313" key="2">
    <source>
        <dbReference type="EMBL" id="RWY54117.1"/>
    </source>
</evidence>
<evidence type="ECO:0000256" key="1">
    <source>
        <dbReference type="SAM" id="Phobius"/>
    </source>
</evidence>
<feature type="transmembrane region" description="Helical" evidence="1">
    <location>
        <begin position="169"/>
        <end position="188"/>
    </location>
</feature>
<accession>A0A3S3XAH0</accession>
<reference evidence="2 3" key="1">
    <citation type="submission" date="2019-01" db="EMBL/GenBank/DDBJ databases">
        <title>Mucilaginibacter antarcticum sp. nov., isolated from antarctic soil.</title>
        <authorList>
            <person name="Yan Y.-Q."/>
            <person name="Du Z.-J."/>
        </authorList>
    </citation>
    <scope>NUCLEOTIDE SEQUENCE [LARGE SCALE GENOMIC DNA]</scope>
    <source>
        <strain evidence="2 3">F01003</strain>
    </source>
</reference>
<feature type="transmembrane region" description="Helical" evidence="1">
    <location>
        <begin position="12"/>
        <end position="35"/>
    </location>
</feature>
<gene>
    <name evidence="2" type="ORF">EPL05_08725</name>
</gene>
<dbReference type="EMBL" id="SBIW01000003">
    <property type="protein sequence ID" value="RWY54117.1"/>
    <property type="molecule type" value="Genomic_DNA"/>
</dbReference>
<keyword evidence="1" id="KW-0812">Transmembrane</keyword>
<sequence>MKTTSWLLTTIRVLLNIFWYGNMILAVFAFCVLTFKISTDHYTEFSNPVKYPQITKSSPLTAITPDVSNITLTPDQATIRMHLNNTFSHAATAYFFLFAFEALVMSIIYQLRKFFNTIKHNAPFTYENVRRLKITALCFSLTTVLSILLGISTAVILKTNVKEMHLMNMVWEQSFTGLILGAMLYILADIFKYGFELKKEIGEFV</sequence>
<protein>
    <submittedName>
        <fullName evidence="2">DUF2975 domain-containing protein</fullName>
    </submittedName>
</protein>
<feature type="transmembrane region" description="Helical" evidence="1">
    <location>
        <begin position="132"/>
        <end position="157"/>
    </location>
</feature>
<dbReference type="RefSeq" id="WP_128533552.1">
    <property type="nucleotide sequence ID" value="NZ_SBIW01000003.1"/>
</dbReference>
<evidence type="ECO:0000313" key="3">
    <source>
        <dbReference type="Proteomes" id="UP000286701"/>
    </source>
</evidence>